<evidence type="ECO:0000259" key="4">
    <source>
        <dbReference type="PROSITE" id="PS01180"/>
    </source>
</evidence>
<evidence type="ECO:0000256" key="1">
    <source>
        <dbReference type="ARBA" id="ARBA00023157"/>
    </source>
</evidence>
<gene>
    <name evidence="5" type="ORF">APZ42_019995</name>
</gene>
<comment type="caution">
    <text evidence="2">Lacks conserved residue(s) required for the propagation of feature annotation.</text>
</comment>
<comment type="caution">
    <text evidence="5">The sequence shown here is derived from an EMBL/GenBank/DDBJ whole genome shotgun (WGS) entry which is preliminary data.</text>
</comment>
<evidence type="ECO:0000313" key="5">
    <source>
        <dbReference type="EMBL" id="KZS14660.1"/>
    </source>
</evidence>
<keyword evidence="6" id="KW-1185">Reference proteome</keyword>
<accession>A0A164XXI4</accession>
<dbReference type="Proteomes" id="UP000076858">
    <property type="component" value="Unassembled WGS sequence"/>
</dbReference>
<dbReference type="Pfam" id="PF26080">
    <property type="entry name" value="CUB_animal"/>
    <property type="match status" value="2"/>
</dbReference>
<dbReference type="AlphaFoldDB" id="A0A164XXI4"/>
<evidence type="ECO:0000313" key="6">
    <source>
        <dbReference type="Proteomes" id="UP000076858"/>
    </source>
</evidence>
<name>A0A164XXI4_9CRUS</name>
<dbReference type="InterPro" id="IPR058698">
    <property type="entry name" value="CUB_metazoa"/>
</dbReference>
<reference evidence="5 6" key="1">
    <citation type="submission" date="2016-03" db="EMBL/GenBank/DDBJ databases">
        <title>EvidentialGene: Evidence-directed Construction of Genes on Genomes.</title>
        <authorList>
            <person name="Gilbert D.G."/>
            <person name="Choi J.-H."/>
            <person name="Mockaitis K."/>
            <person name="Colbourne J."/>
            <person name="Pfrender M."/>
        </authorList>
    </citation>
    <scope>NUCLEOTIDE SEQUENCE [LARGE SCALE GENOMIC DNA]</scope>
    <source>
        <strain evidence="5 6">Xinb3</strain>
        <tissue evidence="5">Complete organism</tissue>
    </source>
</reference>
<feature type="domain" description="CUB" evidence="4">
    <location>
        <begin position="304"/>
        <end position="474"/>
    </location>
</feature>
<dbReference type="PANTHER" id="PTHR33236:SF5">
    <property type="entry name" value="CUB DOMAIN-CONTAINING PROTEIN"/>
    <property type="match status" value="1"/>
</dbReference>
<organism evidence="5 6">
    <name type="scientific">Daphnia magna</name>
    <dbReference type="NCBI Taxonomy" id="35525"/>
    <lineage>
        <taxon>Eukaryota</taxon>
        <taxon>Metazoa</taxon>
        <taxon>Ecdysozoa</taxon>
        <taxon>Arthropoda</taxon>
        <taxon>Crustacea</taxon>
        <taxon>Branchiopoda</taxon>
        <taxon>Diplostraca</taxon>
        <taxon>Cladocera</taxon>
        <taxon>Anomopoda</taxon>
        <taxon>Daphniidae</taxon>
        <taxon>Daphnia</taxon>
    </lineage>
</organism>
<evidence type="ECO:0000256" key="2">
    <source>
        <dbReference type="PROSITE-ProRule" id="PRU00059"/>
    </source>
</evidence>
<dbReference type="EMBL" id="LRGB01000944">
    <property type="protein sequence ID" value="KZS14660.1"/>
    <property type="molecule type" value="Genomic_DNA"/>
</dbReference>
<feature type="chain" id="PRO_5007854496" description="CUB domain-containing protein" evidence="3">
    <location>
        <begin position="21"/>
        <end position="961"/>
    </location>
</feature>
<sequence>MFAGMVKFVLLASCFQAGNACKDNTVEQAALREDSSINNVDPPTGLTPNPWLSYYYNSQQQGRSPAGNRGSENDQRMENRAVFSIPSMFPNRLFGNGNIVNPFIFNPRSLFGKSSSSSVFPYDSCSSPNGVMGICATSGTCNQISGTASGSCAFGTVCCINIATNCGGTVSLNNTYWQSPTTGISSSTTSCALTIKLDTKLTEQPKPICQVRLNFVQFTIAQPDAQSLCTNGDFFDVGGQTNKVPTICGDNEGQHMYLNVPSSATNPTDLELAFTFGATGATRVWNIMISMLPCEANYLAPPDCLQYFPSRSGRVSSFNWRDVAGTGTRQLANQDYSICFRRTSSNSGRLCFTPCVTVNQLAFSISVANTALPITQQTSVSQGPSGIDCNNDFLVIPGGFDPVNPTLLVPNMAFDRFCGERLNPRPLTGASVTVCTTMTPFRIAYQTNGDETVTPTADRAGNGNRGFCLNFQQSSAVFEQAVSSFPLKELIAKIMSRLSCFFLLAALMFHRQVSCAWEDDSSEEEPKIARQVVDNSFRSPYRFAAYPWQQWSSPYASYQPRYQPSFRVPQDAVTVYSQSTPGFTQSCKSSCTGERGNCFDAETCSSLGGRASGNCRDGRVCCINVVNTCHGKYSRHSDAVTLNNTYWQSSLRPIPASSSCTLTVKLDTRLPDNTPAPVSPLSICQVRLSFLVFTISQPDSESVCSGDYFEVAGATNTVPNICGFNDGQHMYLHVPPSDVTPTDLQLTFNFGASDIETRAWNILISKIPCGSPRLAPADCLQYFTTRSGVVQTFNWRDVAGTATRQLANQDYSICFRSAPYSPRQLCLTPCTVVTTQKPFSLSTPSVQTTVATTTATSLRPDVSQVGSLDCNNDFVVIPGGFNIGNPAPVPNMAFDRYCGEKFNALPGNNASTTVCTTATPFRVLYRTNRDETLTSPTADSFPANSIPVNGNRGFCLNFRLQ</sequence>
<dbReference type="OrthoDB" id="6342934at2759"/>
<dbReference type="InterPro" id="IPR000859">
    <property type="entry name" value="CUB_dom"/>
</dbReference>
<protein>
    <recommendedName>
        <fullName evidence="4">CUB domain-containing protein</fullName>
    </recommendedName>
</protein>
<keyword evidence="3" id="KW-0732">Signal</keyword>
<keyword evidence="1" id="KW-1015">Disulfide bond</keyword>
<feature type="signal peptide" evidence="3">
    <location>
        <begin position="1"/>
        <end position="20"/>
    </location>
</feature>
<proteinExistence type="predicted"/>
<evidence type="ECO:0000256" key="3">
    <source>
        <dbReference type="SAM" id="SignalP"/>
    </source>
</evidence>
<dbReference type="PROSITE" id="PS01180">
    <property type="entry name" value="CUB"/>
    <property type="match status" value="1"/>
</dbReference>
<dbReference type="PANTHER" id="PTHR33236">
    <property type="entry name" value="INTRAFLAGELLAR TRANSPORT PROTEIN 122 FAMILY PROTEIN-RELATED"/>
    <property type="match status" value="1"/>
</dbReference>